<dbReference type="Pfam" id="PF00126">
    <property type="entry name" value="HTH_1"/>
    <property type="match status" value="1"/>
</dbReference>
<dbReference type="PRINTS" id="PR00039">
    <property type="entry name" value="HTHLYSR"/>
</dbReference>
<evidence type="ECO:0000256" key="4">
    <source>
        <dbReference type="ARBA" id="ARBA00023163"/>
    </source>
</evidence>
<comment type="caution">
    <text evidence="6">The sequence shown here is derived from an EMBL/GenBank/DDBJ whole genome shotgun (WGS) entry which is preliminary data.</text>
</comment>
<keyword evidence="3" id="KW-0238">DNA-binding</keyword>
<dbReference type="GO" id="GO:0003700">
    <property type="term" value="F:DNA-binding transcription factor activity"/>
    <property type="evidence" value="ECO:0007669"/>
    <property type="project" value="InterPro"/>
</dbReference>
<dbReference type="AlphaFoldDB" id="A0A367G2H4"/>
<dbReference type="InterPro" id="IPR036390">
    <property type="entry name" value="WH_DNA-bd_sf"/>
</dbReference>
<dbReference type="InterPro" id="IPR000847">
    <property type="entry name" value="LysR_HTH_N"/>
</dbReference>
<dbReference type="FunFam" id="1.10.10.10:FF:000001">
    <property type="entry name" value="LysR family transcriptional regulator"/>
    <property type="match status" value="1"/>
</dbReference>
<dbReference type="PROSITE" id="PS50931">
    <property type="entry name" value="HTH_LYSR"/>
    <property type="match status" value="1"/>
</dbReference>
<organism evidence="6 7">
    <name type="scientific">Blautia obeum</name>
    <dbReference type="NCBI Taxonomy" id="40520"/>
    <lineage>
        <taxon>Bacteria</taxon>
        <taxon>Bacillati</taxon>
        <taxon>Bacillota</taxon>
        <taxon>Clostridia</taxon>
        <taxon>Lachnospirales</taxon>
        <taxon>Lachnospiraceae</taxon>
        <taxon>Blautia</taxon>
    </lineage>
</organism>
<evidence type="ECO:0000256" key="2">
    <source>
        <dbReference type="ARBA" id="ARBA00023015"/>
    </source>
</evidence>
<dbReference type="PANTHER" id="PTHR30346">
    <property type="entry name" value="TRANSCRIPTIONAL DUAL REGULATOR HCAR-RELATED"/>
    <property type="match status" value="1"/>
</dbReference>
<dbReference type="SUPFAM" id="SSF46785">
    <property type="entry name" value="Winged helix' DNA-binding domain"/>
    <property type="match status" value="1"/>
</dbReference>
<dbReference type="RefSeq" id="WP_015527022.1">
    <property type="nucleotide sequence ID" value="NZ_PSQG01000008.1"/>
</dbReference>
<dbReference type="InterPro" id="IPR005119">
    <property type="entry name" value="LysR_subst-bd"/>
</dbReference>
<gene>
    <name evidence="6" type="ORF">C4886_07215</name>
</gene>
<accession>A0A367G2H4</accession>
<reference evidence="6 7" key="1">
    <citation type="submission" date="2018-02" db="EMBL/GenBank/DDBJ databases">
        <title>Complete genome sequencing of Faecalibacterium prausnitzii strains isolated from the human gut.</title>
        <authorList>
            <person name="Fitzgerald B.C."/>
            <person name="Shkoporov A.N."/>
            <person name="Ross P.R."/>
            <person name="Hill C."/>
        </authorList>
    </citation>
    <scope>NUCLEOTIDE SEQUENCE [LARGE SCALE GENOMIC DNA]</scope>
    <source>
        <strain evidence="6 7">APC942/31-1</strain>
    </source>
</reference>
<dbReference type="Pfam" id="PF03466">
    <property type="entry name" value="LysR_substrate"/>
    <property type="match status" value="1"/>
</dbReference>
<keyword evidence="2" id="KW-0805">Transcription regulation</keyword>
<evidence type="ECO:0000256" key="3">
    <source>
        <dbReference type="ARBA" id="ARBA00023125"/>
    </source>
</evidence>
<proteinExistence type="inferred from homology"/>
<dbReference type="SUPFAM" id="SSF53850">
    <property type="entry name" value="Periplasmic binding protein-like II"/>
    <property type="match status" value="1"/>
</dbReference>
<evidence type="ECO:0000256" key="1">
    <source>
        <dbReference type="ARBA" id="ARBA00009437"/>
    </source>
</evidence>
<dbReference type="GO" id="GO:0003677">
    <property type="term" value="F:DNA binding"/>
    <property type="evidence" value="ECO:0007669"/>
    <property type="project" value="UniProtKB-KW"/>
</dbReference>
<protein>
    <submittedName>
        <fullName evidence="6">LysR family transcriptional regulator</fullName>
    </submittedName>
</protein>
<comment type="similarity">
    <text evidence="1">Belongs to the LysR transcriptional regulatory family.</text>
</comment>
<evidence type="ECO:0000259" key="5">
    <source>
        <dbReference type="PROSITE" id="PS50931"/>
    </source>
</evidence>
<dbReference type="Gene3D" id="3.40.190.290">
    <property type="match status" value="1"/>
</dbReference>
<dbReference type="Gene3D" id="1.10.10.10">
    <property type="entry name" value="Winged helix-like DNA-binding domain superfamily/Winged helix DNA-binding domain"/>
    <property type="match status" value="1"/>
</dbReference>
<name>A0A367G2H4_9FIRM</name>
<evidence type="ECO:0000313" key="7">
    <source>
        <dbReference type="Proteomes" id="UP000253208"/>
    </source>
</evidence>
<dbReference type="Proteomes" id="UP000253208">
    <property type="component" value="Unassembled WGS sequence"/>
</dbReference>
<sequence length="299" mass="34208">MNLNQLTYFVTLAQIENYTRAAKRLDITQPSLSHAISNLEKELQVPLFERHGRNVTMTKYGEMFLKYVQDSLHILNLGVERIQEAARIPGGSISIGYIHTQGRRFIPELVRGFLNEQEGKKIDFRFQNAATGSLIRGLKEEKFDVIFCSRAEGEKEISFVPVSEEKLVAVVPENHALADRNSVTIKELGQYPQVTFTPASGLYFVIRELFEKEGLSPETAFEVEEDGALAGMVAEEFGVGIVPDVPVIHTLPVKILNIENLHCRRYIYMGMMKNRYPSALVEQFRDYIYKHYRIYEVIQ</sequence>
<evidence type="ECO:0000313" key="6">
    <source>
        <dbReference type="EMBL" id="RCH44423.1"/>
    </source>
</evidence>
<keyword evidence="4" id="KW-0804">Transcription</keyword>
<dbReference type="PANTHER" id="PTHR30346:SF28">
    <property type="entry name" value="HTH-TYPE TRANSCRIPTIONAL REGULATOR CYNR"/>
    <property type="match status" value="1"/>
</dbReference>
<feature type="domain" description="HTH lysR-type" evidence="5">
    <location>
        <begin position="1"/>
        <end position="58"/>
    </location>
</feature>
<dbReference type="EMBL" id="PSQG01000008">
    <property type="protein sequence ID" value="RCH44423.1"/>
    <property type="molecule type" value="Genomic_DNA"/>
</dbReference>
<dbReference type="InterPro" id="IPR036388">
    <property type="entry name" value="WH-like_DNA-bd_sf"/>
</dbReference>
<dbReference type="GO" id="GO:0032993">
    <property type="term" value="C:protein-DNA complex"/>
    <property type="evidence" value="ECO:0007669"/>
    <property type="project" value="TreeGrafter"/>
</dbReference>